<dbReference type="NCBIfam" id="NF045542">
    <property type="entry name" value="Clp_rel_HeadMat"/>
    <property type="match status" value="1"/>
</dbReference>
<accession>A0A6B8TGJ7</accession>
<keyword evidence="2" id="KW-0963">Cytoplasm</keyword>
<feature type="region of interest" description="Disordered" evidence="7">
    <location>
        <begin position="190"/>
        <end position="214"/>
    </location>
</feature>
<evidence type="ECO:0000256" key="7">
    <source>
        <dbReference type="SAM" id="MobiDB-lite"/>
    </source>
</evidence>
<dbReference type="GO" id="GO:0009368">
    <property type="term" value="C:endopeptidase Clp complex"/>
    <property type="evidence" value="ECO:0007669"/>
    <property type="project" value="TreeGrafter"/>
</dbReference>
<dbReference type="InterPro" id="IPR023562">
    <property type="entry name" value="ClpP/TepA"/>
</dbReference>
<gene>
    <name evidence="8" type="ORF">FOB82_02365</name>
</gene>
<dbReference type="Pfam" id="PF00574">
    <property type="entry name" value="CLP_protease"/>
    <property type="match status" value="1"/>
</dbReference>
<name>A0A6B8TGJ7_9CORY</name>
<dbReference type="CDD" id="cd07016">
    <property type="entry name" value="S14_ClpP_1"/>
    <property type="match status" value="1"/>
</dbReference>
<dbReference type="EMBL" id="CP046322">
    <property type="protein sequence ID" value="QGS33959.1"/>
    <property type="molecule type" value="Genomic_DNA"/>
</dbReference>
<dbReference type="GO" id="GO:0006515">
    <property type="term" value="P:protein quality control for misfolded or incompletely synthesized proteins"/>
    <property type="evidence" value="ECO:0007669"/>
    <property type="project" value="TreeGrafter"/>
</dbReference>
<dbReference type="PANTHER" id="PTHR10381">
    <property type="entry name" value="ATP-DEPENDENT CLP PROTEASE PROTEOLYTIC SUBUNIT"/>
    <property type="match status" value="1"/>
</dbReference>
<evidence type="ECO:0000256" key="5">
    <source>
        <dbReference type="ARBA" id="ARBA00022825"/>
    </source>
</evidence>
<dbReference type="InterPro" id="IPR001907">
    <property type="entry name" value="ClpP"/>
</dbReference>
<dbReference type="AlphaFoldDB" id="A0A6B8TGJ7"/>
<evidence type="ECO:0000256" key="2">
    <source>
        <dbReference type="ARBA" id="ARBA00022490"/>
    </source>
</evidence>
<proteinExistence type="inferred from homology"/>
<sequence length="373" mass="40006">MAPVKIILDGEITPRGRGSAWLRNQLAGHTGDVELHVNSPGGDVHEGVAMLNVLRAHPGRVTAIVEGLAASAASFIVAGGADHIIMRPHSEVMVHSPWMALEGDGPTLVKAAGDLERLGGTLARIYADKAGGTPEHWAELMSAETWFTADEAVAAGLADEVVDGRHATANTNSITASPVYARFRYRSRAEAPQPNTKDNDMAEQQPEQQTDQPADGMVFTAEQWNKLTTLLDLDPAAATVDEALDLIAAMVEKLVGDNPEKTDSEGGAVLARAGRVLLDRDTYKELVAGAREGIAIRAQRDAKAREDEVDTWIKEGRINSALRRQAVAMAHRDITTARAFYGSNPPNTIPVKEIGHALTNDDEAETGPSNWVR</sequence>
<dbReference type="SUPFAM" id="SSF52096">
    <property type="entry name" value="ClpP/crotonase"/>
    <property type="match status" value="1"/>
</dbReference>
<dbReference type="PRINTS" id="PR00127">
    <property type="entry name" value="CLPPROTEASEP"/>
</dbReference>
<dbReference type="InterPro" id="IPR029045">
    <property type="entry name" value="ClpP/crotonase-like_dom_sf"/>
</dbReference>
<keyword evidence="4" id="KW-0378">Hydrolase</keyword>
<keyword evidence="5" id="KW-0720">Serine protease</keyword>
<dbReference type="Proteomes" id="UP000426857">
    <property type="component" value="Chromosome"/>
</dbReference>
<keyword evidence="3" id="KW-0645">Protease</keyword>
<dbReference type="Gene3D" id="3.90.226.10">
    <property type="entry name" value="2-enoyl-CoA Hydratase, Chain A, domain 1"/>
    <property type="match status" value="1"/>
</dbReference>
<dbReference type="PANTHER" id="PTHR10381:SF70">
    <property type="entry name" value="ATP-DEPENDENT CLP PROTEASE PROTEOLYTIC SUBUNIT"/>
    <property type="match status" value="1"/>
</dbReference>
<comment type="similarity">
    <text evidence="1 6">Belongs to the peptidase S14 family.</text>
</comment>
<dbReference type="KEGG" id="cxe:FOB82_02365"/>
<evidence type="ECO:0000313" key="8">
    <source>
        <dbReference type="EMBL" id="QGS33959.1"/>
    </source>
</evidence>
<evidence type="ECO:0000256" key="4">
    <source>
        <dbReference type="ARBA" id="ARBA00022801"/>
    </source>
</evidence>
<dbReference type="GO" id="GO:0004252">
    <property type="term" value="F:serine-type endopeptidase activity"/>
    <property type="evidence" value="ECO:0007669"/>
    <property type="project" value="InterPro"/>
</dbReference>
<evidence type="ECO:0000256" key="6">
    <source>
        <dbReference type="RuleBase" id="RU003567"/>
    </source>
</evidence>
<protein>
    <recommendedName>
        <fullName evidence="6">ATP-dependent Clp protease proteolytic subunit</fullName>
    </recommendedName>
</protein>
<dbReference type="GO" id="GO:0051117">
    <property type="term" value="F:ATPase binding"/>
    <property type="evidence" value="ECO:0007669"/>
    <property type="project" value="TreeGrafter"/>
</dbReference>
<reference evidence="8 9" key="1">
    <citation type="submission" date="2019-11" db="EMBL/GenBank/DDBJ databases">
        <title>FDA dAtabase for Regulatory Grade micrObial Sequences (FDA-ARGOS): Supporting development and validation of Infectious Disease Dx tests.</title>
        <authorList>
            <person name="Kerrigan L."/>
            <person name="Long C."/>
            <person name="Tallon L."/>
            <person name="Sadzewicz L."/>
            <person name="Vavikolanu K."/>
            <person name="Mehta A."/>
            <person name="Aluvathingal J."/>
            <person name="Nadendla S."/>
            <person name="Yan Y."/>
            <person name="Sichtig H."/>
        </authorList>
    </citation>
    <scope>NUCLEOTIDE SEQUENCE [LARGE SCALE GENOMIC DNA]</scope>
    <source>
        <strain evidence="8 9">FDAARGOS_674</strain>
    </source>
</reference>
<organism evidence="8 9">
    <name type="scientific">Corynebacterium xerosis</name>
    <dbReference type="NCBI Taxonomy" id="1725"/>
    <lineage>
        <taxon>Bacteria</taxon>
        <taxon>Bacillati</taxon>
        <taxon>Actinomycetota</taxon>
        <taxon>Actinomycetes</taxon>
        <taxon>Mycobacteriales</taxon>
        <taxon>Corynebacteriaceae</taxon>
        <taxon>Corynebacterium</taxon>
    </lineage>
</organism>
<evidence type="ECO:0000256" key="1">
    <source>
        <dbReference type="ARBA" id="ARBA00007039"/>
    </source>
</evidence>
<evidence type="ECO:0000313" key="9">
    <source>
        <dbReference type="Proteomes" id="UP000426857"/>
    </source>
</evidence>
<dbReference type="GO" id="GO:0004176">
    <property type="term" value="F:ATP-dependent peptidase activity"/>
    <property type="evidence" value="ECO:0007669"/>
    <property type="project" value="InterPro"/>
</dbReference>
<evidence type="ECO:0000256" key="3">
    <source>
        <dbReference type="ARBA" id="ARBA00022670"/>
    </source>
</evidence>